<accession>A0A1H3T670</accession>
<gene>
    <name evidence="1" type="ORF">SAMN05444412_11594</name>
</gene>
<name>A0A1H3T670_9BACT</name>
<protein>
    <submittedName>
        <fullName evidence="1">Mycothiol system anti-sigma-R factor</fullName>
    </submittedName>
</protein>
<proteinExistence type="predicted"/>
<sequence>MDKNLESSGERKLRCSDESKCFQLLESILDGENSQDSKEILKEKLDKCQPCFEHYHLEQAIRDVLKTKCTKQLVPSELADSIRQKIKEIE</sequence>
<dbReference type="EMBL" id="FNQC01000015">
    <property type="protein sequence ID" value="SDZ45843.1"/>
    <property type="molecule type" value="Genomic_DNA"/>
</dbReference>
<dbReference type="Proteomes" id="UP000199663">
    <property type="component" value="Unassembled WGS sequence"/>
</dbReference>
<keyword evidence="2" id="KW-1185">Reference proteome</keyword>
<dbReference type="RefSeq" id="WP_019599322.1">
    <property type="nucleotide sequence ID" value="NZ_FNQC01000015.1"/>
</dbReference>
<reference evidence="1 2" key="1">
    <citation type="submission" date="2016-10" db="EMBL/GenBank/DDBJ databases">
        <authorList>
            <person name="Varghese N."/>
            <person name="Submissions S."/>
        </authorList>
    </citation>
    <scope>NUCLEOTIDE SEQUENCE [LARGE SCALE GENOMIC DNA]</scope>
    <source>
        <strain evidence="1 2">DSM 17997</strain>
    </source>
</reference>
<evidence type="ECO:0000313" key="2">
    <source>
        <dbReference type="Proteomes" id="UP000199663"/>
    </source>
</evidence>
<comment type="caution">
    <text evidence="1">The sequence shown here is derived from an EMBL/GenBank/DDBJ whole genome shotgun (WGS) entry which is preliminary data.</text>
</comment>
<organism evidence="1 2">
    <name type="scientific">Rhodonellum ikkaensis</name>
    <dbReference type="NCBI Taxonomy" id="336829"/>
    <lineage>
        <taxon>Bacteria</taxon>
        <taxon>Pseudomonadati</taxon>
        <taxon>Bacteroidota</taxon>
        <taxon>Cytophagia</taxon>
        <taxon>Cytophagales</taxon>
        <taxon>Cytophagaceae</taxon>
        <taxon>Rhodonellum</taxon>
    </lineage>
</organism>
<evidence type="ECO:0000313" key="1">
    <source>
        <dbReference type="EMBL" id="SDZ45843.1"/>
    </source>
</evidence>